<gene>
    <name evidence="1" type="ORF">S01H1_39255</name>
</gene>
<proteinExistence type="predicted"/>
<dbReference type="EMBL" id="BARS01024760">
    <property type="protein sequence ID" value="GAG11557.1"/>
    <property type="molecule type" value="Genomic_DNA"/>
</dbReference>
<accession>X0VK35</accession>
<sequence length="268" mass="30133">SKSLLTDTPIYNGTGALQNINNYVPNQNKFVGFELSTIQNRDVNLSIKKIGLHFVDIQTNLKVYVYHSSQLEPLQTVTVSTSAVKSFVWVDITDIELNYTDTYASGGCFYIGYYQEDITGIGAINNDRFNFNAPCLSCNRTGRKYWDNFNKFVTVNSFSVADGNFTKGELWDEDDNQYGNNTYGLNVSFSAECTLNNFICENSQMFAKGLLRQAELLFCEYAINTSRTNELAERLVNIAGINLDSDGLLDLQKQVDEEITASNFDLSD</sequence>
<dbReference type="AlphaFoldDB" id="X0VK35"/>
<organism evidence="1">
    <name type="scientific">marine sediment metagenome</name>
    <dbReference type="NCBI Taxonomy" id="412755"/>
    <lineage>
        <taxon>unclassified sequences</taxon>
        <taxon>metagenomes</taxon>
        <taxon>ecological metagenomes</taxon>
    </lineage>
</organism>
<name>X0VK35_9ZZZZ</name>
<protein>
    <submittedName>
        <fullName evidence="1">Uncharacterized protein</fullName>
    </submittedName>
</protein>
<feature type="non-terminal residue" evidence="1">
    <location>
        <position position="268"/>
    </location>
</feature>
<reference evidence="1" key="1">
    <citation type="journal article" date="2014" name="Front. Microbiol.">
        <title>High frequency of phylogenetically diverse reductive dehalogenase-homologous genes in deep subseafloor sedimentary metagenomes.</title>
        <authorList>
            <person name="Kawai M."/>
            <person name="Futagami T."/>
            <person name="Toyoda A."/>
            <person name="Takaki Y."/>
            <person name="Nishi S."/>
            <person name="Hori S."/>
            <person name="Arai W."/>
            <person name="Tsubouchi T."/>
            <person name="Morono Y."/>
            <person name="Uchiyama I."/>
            <person name="Ito T."/>
            <person name="Fujiyama A."/>
            <person name="Inagaki F."/>
            <person name="Takami H."/>
        </authorList>
    </citation>
    <scope>NUCLEOTIDE SEQUENCE</scope>
    <source>
        <strain evidence="1">Expedition CK06-06</strain>
    </source>
</reference>
<feature type="non-terminal residue" evidence="1">
    <location>
        <position position="1"/>
    </location>
</feature>
<evidence type="ECO:0000313" key="1">
    <source>
        <dbReference type="EMBL" id="GAG11557.1"/>
    </source>
</evidence>
<comment type="caution">
    <text evidence="1">The sequence shown here is derived from an EMBL/GenBank/DDBJ whole genome shotgun (WGS) entry which is preliminary data.</text>
</comment>